<feature type="transmembrane region" description="Helical" evidence="1">
    <location>
        <begin position="12"/>
        <end position="30"/>
    </location>
</feature>
<dbReference type="Proteomes" id="UP001523392">
    <property type="component" value="Unassembled WGS sequence"/>
</dbReference>
<accession>A0ABT1D5A5</accession>
<keyword evidence="3" id="KW-1185">Reference proteome</keyword>
<name>A0ABT1D5A5_9PROT</name>
<keyword evidence="1" id="KW-0472">Membrane</keyword>
<reference evidence="2 3" key="1">
    <citation type="submission" date="2021-12" db="EMBL/GenBank/DDBJ databases">
        <title>Siccirubricoccus leaddurans sp. nov., a high concentration Zn2+ tolerance bacterium.</title>
        <authorList>
            <person name="Cao Y."/>
        </authorList>
    </citation>
    <scope>NUCLEOTIDE SEQUENCE [LARGE SCALE GENOMIC DNA]</scope>
    <source>
        <strain evidence="2 3">KC 17139</strain>
    </source>
</reference>
<organism evidence="2 3">
    <name type="scientific">Siccirubricoccus soli</name>
    <dbReference type="NCBI Taxonomy" id="2899147"/>
    <lineage>
        <taxon>Bacteria</taxon>
        <taxon>Pseudomonadati</taxon>
        <taxon>Pseudomonadota</taxon>
        <taxon>Alphaproteobacteria</taxon>
        <taxon>Acetobacterales</taxon>
        <taxon>Roseomonadaceae</taxon>
        <taxon>Siccirubricoccus</taxon>
    </lineage>
</organism>
<gene>
    <name evidence="2" type="ORF">JYK14_08415</name>
</gene>
<dbReference type="Pfam" id="PF11666">
    <property type="entry name" value="DUF2933"/>
    <property type="match status" value="1"/>
</dbReference>
<keyword evidence="1" id="KW-0812">Transmembrane</keyword>
<dbReference type="RefSeq" id="WP_252952800.1">
    <property type="nucleotide sequence ID" value="NZ_JAFIRR010000050.1"/>
</dbReference>
<evidence type="ECO:0000313" key="2">
    <source>
        <dbReference type="EMBL" id="MCO6416190.1"/>
    </source>
</evidence>
<evidence type="ECO:0000256" key="1">
    <source>
        <dbReference type="SAM" id="Phobius"/>
    </source>
</evidence>
<feature type="transmembrane region" description="Helical" evidence="1">
    <location>
        <begin position="36"/>
        <end position="55"/>
    </location>
</feature>
<dbReference type="EMBL" id="JAFIRR010000050">
    <property type="protein sequence ID" value="MCO6416190.1"/>
    <property type="molecule type" value="Genomic_DNA"/>
</dbReference>
<evidence type="ECO:0000313" key="3">
    <source>
        <dbReference type="Proteomes" id="UP001523392"/>
    </source>
</evidence>
<keyword evidence="1" id="KW-1133">Transmembrane helix</keyword>
<proteinExistence type="predicted"/>
<protein>
    <submittedName>
        <fullName evidence="2">DUF2933 domain-containing protein</fullName>
    </submittedName>
</protein>
<sequence>MHKQTRAPWWRTGGGIALIGFGLVAVFYVLREHYEHARGALRYALLLACPLMHLFMRRGHGGTTGATRCHGASPQAG</sequence>
<comment type="caution">
    <text evidence="2">The sequence shown here is derived from an EMBL/GenBank/DDBJ whole genome shotgun (WGS) entry which is preliminary data.</text>
</comment>
<dbReference type="InterPro" id="IPR021682">
    <property type="entry name" value="DUF2933"/>
</dbReference>